<dbReference type="PANTHER" id="PTHR33413">
    <property type="entry name" value="EXPRESSED PROTEIN"/>
    <property type="match status" value="1"/>
</dbReference>
<dbReference type="Gramene" id="VVA26086">
    <property type="protein sequence ID" value="VVA26086"/>
    <property type="gene ID" value="Prudul26B004096"/>
</dbReference>
<evidence type="ECO:0000313" key="2">
    <source>
        <dbReference type="EMBL" id="VVA26086.1"/>
    </source>
</evidence>
<evidence type="ECO:0000256" key="1">
    <source>
        <dbReference type="SAM" id="MobiDB-lite"/>
    </source>
</evidence>
<accession>A0A5E4FDU4</accession>
<feature type="compositionally biased region" description="Low complexity" evidence="1">
    <location>
        <begin position="155"/>
        <end position="164"/>
    </location>
</feature>
<reference evidence="3" key="1">
    <citation type="journal article" date="2020" name="Plant J.">
        <title>Transposons played a major role in the diversification between the closely related almond and peach genomes: results from the almond genome sequence.</title>
        <authorList>
            <person name="Alioto T."/>
            <person name="Alexiou K.G."/>
            <person name="Bardil A."/>
            <person name="Barteri F."/>
            <person name="Castanera R."/>
            <person name="Cruz F."/>
            <person name="Dhingra A."/>
            <person name="Duval H."/>
            <person name="Fernandez I Marti A."/>
            <person name="Frias L."/>
            <person name="Galan B."/>
            <person name="Garcia J.L."/>
            <person name="Howad W."/>
            <person name="Gomez-Garrido J."/>
            <person name="Gut M."/>
            <person name="Julca I."/>
            <person name="Morata J."/>
            <person name="Puigdomenech P."/>
            <person name="Ribeca P."/>
            <person name="Rubio Cabetas M.J."/>
            <person name="Vlasova A."/>
            <person name="Wirthensohn M."/>
            <person name="Garcia-Mas J."/>
            <person name="Gabaldon T."/>
            <person name="Casacuberta J.M."/>
            <person name="Arus P."/>
        </authorList>
    </citation>
    <scope>NUCLEOTIDE SEQUENCE [LARGE SCALE GENOMIC DNA]</scope>
    <source>
        <strain evidence="3">cv. Texas</strain>
    </source>
</reference>
<dbReference type="InterPro" id="IPR025322">
    <property type="entry name" value="PADRE_dom"/>
</dbReference>
<organism evidence="2 3">
    <name type="scientific">Prunus dulcis</name>
    <name type="common">Almond</name>
    <name type="synonym">Amygdalus dulcis</name>
    <dbReference type="NCBI Taxonomy" id="3755"/>
    <lineage>
        <taxon>Eukaryota</taxon>
        <taxon>Viridiplantae</taxon>
        <taxon>Streptophyta</taxon>
        <taxon>Embryophyta</taxon>
        <taxon>Tracheophyta</taxon>
        <taxon>Spermatophyta</taxon>
        <taxon>Magnoliopsida</taxon>
        <taxon>eudicotyledons</taxon>
        <taxon>Gunneridae</taxon>
        <taxon>Pentapetalae</taxon>
        <taxon>rosids</taxon>
        <taxon>fabids</taxon>
        <taxon>Rosales</taxon>
        <taxon>Rosaceae</taxon>
        <taxon>Amygdaloideae</taxon>
        <taxon>Amygdaleae</taxon>
        <taxon>Prunus</taxon>
    </lineage>
</organism>
<proteinExistence type="predicted"/>
<sequence>MVSDQRKRIFTTRTSIFPKSENLDPVDSAEHVLPNHYHLTSLHVAPNPLPNPMPEEVENQEHNKTVRFTRVKLLRPNETLALGHAYRLVTTQEVVKVLRAKKYAKTKKQQLETLEKLQAGQQKQSSGCDEAEEGKSEKENINHATKHERHRPRTANAAAAAAAALRSKSWRPSLQSISEGVS</sequence>
<evidence type="ECO:0000313" key="3">
    <source>
        <dbReference type="Proteomes" id="UP000327085"/>
    </source>
</evidence>
<feature type="compositionally biased region" description="Polar residues" evidence="1">
    <location>
        <begin position="170"/>
        <end position="182"/>
    </location>
</feature>
<dbReference type="Proteomes" id="UP000327085">
    <property type="component" value="Chromosome 1"/>
</dbReference>
<dbReference type="PANTHER" id="PTHR33413:SF4">
    <property type="entry name" value="D-RIBOSE-BINDING PERIPLASMIC PROTEIN"/>
    <property type="match status" value="1"/>
</dbReference>
<feature type="compositionally biased region" description="Basic residues" evidence="1">
    <location>
        <begin position="144"/>
        <end position="153"/>
    </location>
</feature>
<gene>
    <name evidence="2" type="ORF">ALMOND_2B004096</name>
</gene>
<name>A0A5E4FDU4_PRUDU</name>
<feature type="region of interest" description="Disordered" evidence="1">
    <location>
        <begin position="116"/>
        <end position="182"/>
    </location>
</feature>
<dbReference type="EMBL" id="CABIKO010000102">
    <property type="protein sequence ID" value="VVA26086.1"/>
    <property type="molecule type" value="Genomic_DNA"/>
</dbReference>
<protein>
    <submittedName>
        <fullName evidence="2">PREDICTED: DUF4228</fullName>
    </submittedName>
</protein>
<dbReference type="Pfam" id="PF14009">
    <property type="entry name" value="PADRE"/>
    <property type="match status" value="1"/>
</dbReference>
<dbReference type="AlphaFoldDB" id="A0A5E4FDU4"/>